<reference evidence="2 3" key="1">
    <citation type="journal article" date="2021" name="Hortic Res">
        <title>Chromosome-scale assembly of the Dendrobium chrysotoxum genome enhances the understanding of orchid evolution.</title>
        <authorList>
            <person name="Zhang Y."/>
            <person name="Zhang G.Q."/>
            <person name="Zhang D."/>
            <person name="Liu X.D."/>
            <person name="Xu X.Y."/>
            <person name="Sun W.H."/>
            <person name="Yu X."/>
            <person name="Zhu X."/>
            <person name="Wang Z.W."/>
            <person name="Zhao X."/>
            <person name="Zhong W.Y."/>
            <person name="Chen H."/>
            <person name="Yin W.L."/>
            <person name="Huang T."/>
            <person name="Niu S.C."/>
            <person name="Liu Z.J."/>
        </authorList>
    </citation>
    <scope>NUCLEOTIDE SEQUENCE [LARGE SCALE GENOMIC DNA]</scope>
    <source>
        <strain evidence="2">Lindl</strain>
    </source>
</reference>
<dbReference type="PANTHER" id="PTHR33883:SF10">
    <property type="entry name" value="WPP DOMAIN-ASSOCIATED PROTEIN"/>
    <property type="match status" value="1"/>
</dbReference>
<dbReference type="PANTHER" id="PTHR33883">
    <property type="entry name" value="WPP DOMAIN-ASSOCIATED PROTEIN"/>
    <property type="match status" value="1"/>
</dbReference>
<comment type="caution">
    <text evidence="2">The sequence shown here is derived from an EMBL/GenBank/DDBJ whole genome shotgun (WGS) entry which is preliminary data.</text>
</comment>
<keyword evidence="3" id="KW-1185">Reference proteome</keyword>
<feature type="coiled-coil region" evidence="1">
    <location>
        <begin position="903"/>
        <end position="930"/>
    </location>
</feature>
<dbReference type="InterPro" id="IPR037490">
    <property type="entry name" value="WAP"/>
</dbReference>
<feature type="coiled-coil region" evidence="1">
    <location>
        <begin position="640"/>
        <end position="667"/>
    </location>
</feature>
<proteinExistence type="predicted"/>
<name>A0AAV7GAS8_DENCH</name>
<feature type="coiled-coil region" evidence="1">
    <location>
        <begin position="510"/>
        <end position="541"/>
    </location>
</feature>
<evidence type="ECO:0000313" key="3">
    <source>
        <dbReference type="Proteomes" id="UP000775213"/>
    </source>
</evidence>
<keyword evidence="1" id="KW-0175">Coiled coil</keyword>
<dbReference type="Proteomes" id="UP000775213">
    <property type="component" value="Unassembled WGS sequence"/>
</dbReference>
<dbReference type="AlphaFoldDB" id="A0AAV7GAS8"/>
<gene>
    <name evidence="2" type="ORF">IEQ34_011634</name>
</gene>
<feature type="coiled-coil region" evidence="1">
    <location>
        <begin position="730"/>
        <end position="862"/>
    </location>
</feature>
<evidence type="ECO:0000313" key="2">
    <source>
        <dbReference type="EMBL" id="KAH0458820.1"/>
    </source>
</evidence>
<organism evidence="2 3">
    <name type="scientific">Dendrobium chrysotoxum</name>
    <name type="common">Orchid</name>
    <dbReference type="NCBI Taxonomy" id="161865"/>
    <lineage>
        <taxon>Eukaryota</taxon>
        <taxon>Viridiplantae</taxon>
        <taxon>Streptophyta</taxon>
        <taxon>Embryophyta</taxon>
        <taxon>Tracheophyta</taxon>
        <taxon>Spermatophyta</taxon>
        <taxon>Magnoliopsida</taxon>
        <taxon>Liliopsida</taxon>
        <taxon>Asparagales</taxon>
        <taxon>Orchidaceae</taxon>
        <taxon>Epidendroideae</taxon>
        <taxon>Malaxideae</taxon>
        <taxon>Dendrobiinae</taxon>
        <taxon>Dendrobium</taxon>
    </lineage>
</organism>
<evidence type="ECO:0000256" key="1">
    <source>
        <dbReference type="SAM" id="Coils"/>
    </source>
</evidence>
<dbReference type="EMBL" id="JAGFBR010000011">
    <property type="protein sequence ID" value="KAH0458820.1"/>
    <property type="molecule type" value="Genomic_DNA"/>
</dbReference>
<protein>
    <recommendedName>
        <fullName evidence="4">WPP domain-associated protein</fullName>
    </recommendedName>
</protein>
<sequence length="1005" mass="115033">MLVIACHVMRKSRWNNNEFGAHSKPGVCWNFVTFPCNVANDLATKQHQFLLQVLSFPYACSSLMWHFSIHDALPMDNIKRGRVEVDNEVETRRRKEGICIREGSGRREILDEFGGKFPMERIEPELVWNQHSLLDEEVGSAAEENMMAGICFNETDTIGNESAHYEQFLLDDFDNYVDEINDRLTVSRLVTDSVIKGIVNAVVEETAEKVASKEAEIAILKEKLQTSNHIAAAVDSLEPSMVVSEHLKLILDSLRIKSLLGMDYLDKRGEWVYPEHLGRIKISVDNQIQRLKEDLECVRNLNSLGSTNGCSTNNVVCKLLPQARTDEKLHLLGERIDDLRVMLVGIFDEISNVFSSMKASTMEPHWEHELHEEISTIIVQNFVRDIQEECETKILEQRKLMNALSTNYQRKVSELSSVREDLDAISKSLLNSDQSLLLSHSSSESLEELNNIRWKDQFHLKALGNNHSSFVSHTGENGASIMPEPPEFGEPMLEITDFPHLKHLSKEDLAAFYKIEMTKMRRQHDKAMEEKTDELFRLKREFLKEKDSFLSKKDKEFEHLKKNVRRIILNLDDILVEKETPSVVNDDCDEACSLNNKINSMFFENQRLHGLLMGKRKEVEHLSVQVTDAASQMLLNTSVNQNLLEQIANLKGDLEDLNAEVTVKEELDAIILKEVISKHCLQMADAEMESSLIHDLYSVFVKESTRNEMFMRNTIALKQPAEKASLESMLSEKELALRSAIEANNNLKQEITSLSALISEKEKVVFEVGSTIKQQKEEVDLVNRELDLLRDQVSKQNLIISGNKIHSDFMRSQFDDALEQLHVYEMDIDNLNQKLAIASSSLEELERQKTILNDIIKENENKLPYSIIDGNNQEVKQVELMASSWRTLSEVSLDFENKLAETVKRNESRLRVLSKQCSSLKQQVNLLLKKGFWYKRMFEIRNSNLQTAEAEVDLLGDEVDALLSVLGKVYVALDHYSPVLQHYPGVMEILKLVQRELQGETATSR</sequence>
<accession>A0AAV7GAS8</accession>
<evidence type="ECO:0008006" key="4">
    <source>
        <dbReference type="Google" id="ProtNLM"/>
    </source>
</evidence>